<sequence>MEPLDSFISGFVEEPGFLNYASFGPISEGVAAESDAWTGSVSRARFGSIDALLQQETRAREAVGELLGFDAGNVVLQPNTSMGLMHALFGLTGPVLVSPADFPSLPFAAVRAEQALGATGPIWLETEHGTVTPGQIRDQITSTTAAVAVSLVDPRTGYLADIEGIRQVIGDRLLIVDAIQGAGVVDAPFEVADVVAGGGQKWLRAGWGTGYLALSDRAVEQLTPVVSGFPGATGYDDEMVWDEVPLPIRGAGAFRVSNPDWIAAARLATAAEDVAEAGVAGISAQVAVQVSRIIDIADEFAVPVISPRNETERAGIVVVEPPTEQLSALTASLYNHGVSTTTRQGRVRIAAHAGTTVETLEMLRAAFTSYASTVRIF</sequence>
<evidence type="ECO:0000313" key="5">
    <source>
        <dbReference type="Proteomes" id="UP000244893"/>
    </source>
</evidence>
<evidence type="ECO:0000256" key="2">
    <source>
        <dbReference type="ARBA" id="ARBA00022898"/>
    </source>
</evidence>
<evidence type="ECO:0000259" key="3">
    <source>
        <dbReference type="Pfam" id="PF00266"/>
    </source>
</evidence>
<comment type="caution">
    <text evidence="4">The sequence shown here is derived from an EMBL/GenBank/DDBJ whole genome shotgun (WGS) entry which is preliminary data.</text>
</comment>
<dbReference type="Gene3D" id="3.40.640.10">
    <property type="entry name" value="Type I PLP-dependent aspartate aminotransferase-like (Major domain)"/>
    <property type="match status" value="1"/>
</dbReference>
<keyword evidence="2" id="KW-0663">Pyridoxal phosphate</keyword>
<reference evidence="4 5" key="1">
    <citation type="submission" date="2018-05" db="EMBL/GenBank/DDBJ databases">
        <title>Amnibacterium sp. M8JJ-5, whole genome shotgun sequence.</title>
        <authorList>
            <person name="Tuo L."/>
        </authorList>
    </citation>
    <scope>NUCLEOTIDE SEQUENCE [LARGE SCALE GENOMIC DNA]</scope>
    <source>
        <strain evidence="4 5">M8JJ-5</strain>
    </source>
</reference>
<keyword evidence="4" id="KW-0808">Transferase</keyword>
<dbReference type="InterPro" id="IPR015421">
    <property type="entry name" value="PyrdxlP-dep_Trfase_major"/>
</dbReference>
<keyword evidence="5" id="KW-1185">Reference proteome</keyword>
<dbReference type="InterPro" id="IPR000192">
    <property type="entry name" value="Aminotrans_V_dom"/>
</dbReference>
<dbReference type="Proteomes" id="UP000244893">
    <property type="component" value="Unassembled WGS sequence"/>
</dbReference>
<evidence type="ECO:0000256" key="1">
    <source>
        <dbReference type="ARBA" id="ARBA00001933"/>
    </source>
</evidence>
<comment type="cofactor">
    <cofactor evidence="1">
        <name>pyridoxal 5'-phosphate</name>
        <dbReference type="ChEBI" id="CHEBI:597326"/>
    </cofactor>
</comment>
<dbReference type="AlphaFoldDB" id="A0A2V1HTT2"/>
<dbReference type="SUPFAM" id="SSF53383">
    <property type="entry name" value="PLP-dependent transferases"/>
    <property type="match status" value="1"/>
</dbReference>
<protein>
    <submittedName>
        <fullName evidence="4">Aminotransferase</fullName>
    </submittedName>
</protein>
<dbReference type="PANTHER" id="PTHR43586:SF8">
    <property type="entry name" value="CYSTEINE DESULFURASE 1, CHLOROPLASTIC"/>
    <property type="match status" value="1"/>
</dbReference>
<keyword evidence="4" id="KW-0032">Aminotransferase</keyword>
<dbReference type="InterPro" id="IPR015422">
    <property type="entry name" value="PyrdxlP-dep_Trfase_small"/>
</dbReference>
<dbReference type="Gene3D" id="3.90.1150.10">
    <property type="entry name" value="Aspartate Aminotransferase, domain 1"/>
    <property type="match status" value="1"/>
</dbReference>
<name>A0A2V1HTT2_9MICO</name>
<dbReference type="PANTHER" id="PTHR43586">
    <property type="entry name" value="CYSTEINE DESULFURASE"/>
    <property type="match status" value="1"/>
</dbReference>
<evidence type="ECO:0000313" key="4">
    <source>
        <dbReference type="EMBL" id="PVZ93717.1"/>
    </source>
</evidence>
<organism evidence="4 5">
    <name type="scientific">Amnibacterium flavum</name>
    <dbReference type="NCBI Taxonomy" id="2173173"/>
    <lineage>
        <taxon>Bacteria</taxon>
        <taxon>Bacillati</taxon>
        <taxon>Actinomycetota</taxon>
        <taxon>Actinomycetes</taxon>
        <taxon>Micrococcales</taxon>
        <taxon>Microbacteriaceae</taxon>
        <taxon>Amnibacterium</taxon>
    </lineage>
</organism>
<dbReference type="OrthoDB" id="4743071at2"/>
<dbReference type="RefSeq" id="WP_116756231.1">
    <property type="nucleotide sequence ID" value="NZ_JBHUEX010000001.1"/>
</dbReference>
<gene>
    <name evidence="4" type="ORF">DDQ50_07920</name>
</gene>
<dbReference type="Pfam" id="PF00266">
    <property type="entry name" value="Aminotran_5"/>
    <property type="match status" value="1"/>
</dbReference>
<dbReference type="GO" id="GO:0008483">
    <property type="term" value="F:transaminase activity"/>
    <property type="evidence" value="ECO:0007669"/>
    <property type="project" value="UniProtKB-KW"/>
</dbReference>
<dbReference type="InterPro" id="IPR015424">
    <property type="entry name" value="PyrdxlP-dep_Trfase"/>
</dbReference>
<proteinExistence type="predicted"/>
<feature type="domain" description="Aminotransferase class V" evidence="3">
    <location>
        <begin position="34"/>
        <end position="372"/>
    </location>
</feature>
<dbReference type="EMBL" id="QEOP01000002">
    <property type="protein sequence ID" value="PVZ93717.1"/>
    <property type="molecule type" value="Genomic_DNA"/>
</dbReference>
<accession>A0A2V1HTT2</accession>